<feature type="domain" description="C2H2-type" evidence="6">
    <location>
        <begin position="93"/>
        <end position="121"/>
    </location>
</feature>
<feature type="compositionally biased region" description="Polar residues" evidence="5">
    <location>
        <begin position="235"/>
        <end position="249"/>
    </location>
</feature>
<feature type="region of interest" description="Disordered" evidence="5">
    <location>
        <begin position="107"/>
        <end position="150"/>
    </location>
</feature>
<feature type="region of interest" description="Disordered" evidence="5">
    <location>
        <begin position="206"/>
        <end position="298"/>
    </location>
</feature>
<dbReference type="SUPFAM" id="SSF48403">
    <property type="entry name" value="Ankyrin repeat"/>
    <property type="match status" value="1"/>
</dbReference>
<keyword evidence="2 3" id="KW-0040">ANK repeat</keyword>
<feature type="repeat" description="ANK" evidence="3">
    <location>
        <begin position="700"/>
        <end position="728"/>
    </location>
</feature>
<reference evidence="7 8" key="1">
    <citation type="submission" date="2021-11" db="EMBL/GenBank/DDBJ databases">
        <title>Black yeast isolated from Biological Soil Crust.</title>
        <authorList>
            <person name="Kurbessoian T."/>
        </authorList>
    </citation>
    <scope>NUCLEOTIDE SEQUENCE [LARGE SCALE GENOMIC DNA]</scope>
    <source>
        <strain evidence="7 8">CCFEE 5522</strain>
    </source>
</reference>
<protein>
    <recommendedName>
        <fullName evidence="6">C2H2-type domain-containing protein</fullName>
    </recommendedName>
</protein>
<dbReference type="PANTHER" id="PTHR24198">
    <property type="entry name" value="ANKYRIN REPEAT AND PROTEIN KINASE DOMAIN-CONTAINING PROTEIN"/>
    <property type="match status" value="1"/>
</dbReference>
<dbReference type="InterPro" id="IPR036770">
    <property type="entry name" value="Ankyrin_rpt-contain_sf"/>
</dbReference>
<dbReference type="AlphaFoldDB" id="A0AAV9JCB2"/>
<gene>
    <name evidence="7" type="ORF">LTR36_006056</name>
</gene>
<keyword evidence="8" id="KW-1185">Reference proteome</keyword>
<feature type="region of interest" description="Disordered" evidence="5">
    <location>
        <begin position="1"/>
        <end position="46"/>
    </location>
</feature>
<dbReference type="PROSITE" id="PS50088">
    <property type="entry name" value="ANK_REPEAT"/>
    <property type="match status" value="5"/>
</dbReference>
<keyword evidence="4" id="KW-0863">Zinc-finger</keyword>
<keyword evidence="4" id="KW-0862">Zinc</keyword>
<dbReference type="Proteomes" id="UP001324427">
    <property type="component" value="Unassembled WGS sequence"/>
</dbReference>
<dbReference type="Gene3D" id="3.30.160.60">
    <property type="entry name" value="Classic Zinc Finger"/>
    <property type="match status" value="2"/>
</dbReference>
<feature type="compositionally biased region" description="Polar residues" evidence="5">
    <location>
        <begin position="265"/>
        <end position="277"/>
    </location>
</feature>
<organism evidence="7 8">
    <name type="scientific">Oleoguttula mirabilis</name>
    <dbReference type="NCBI Taxonomy" id="1507867"/>
    <lineage>
        <taxon>Eukaryota</taxon>
        <taxon>Fungi</taxon>
        <taxon>Dikarya</taxon>
        <taxon>Ascomycota</taxon>
        <taxon>Pezizomycotina</taxon>
        <taxon>Dothideomycetes</taxon>
        <taxon>Dothideomycetidae</taxon>
        <taxon>Mycosphaerellales</taxon>
        <taxon>Teratosphaeriaceae</taxon>
        <taxon>Oleoguttula</taxon>
    </lineage>
</organism>
<evidence type="ECO:0000256" key="4">
    <source>
        <dbReference type="PROSITE-ProRule" id="PRU00042"/>
    </source>
</evidence>
<evidence type="ECO:0000313" key="8">
    <source>
        <dbReference type="Proteomes" id="UP001324427"/>
    </source>
</evidence>
<sequence>MASSDDLSSAWLPFPDTHVPGNLAPVLEAAPSESRKKHARSSLNSLPPSAKKRRVLFCCEPCGTQYTQKRALARHCHTTEHRRNIGLPPAAKYPCNVCEKAFSRDHDRVRHENEAHRGQKRSTHREATTTTSVSQPDEETPRSHQAPGTPFELSCVQEQSFIFEDDIQSVTGWDTLSTTIEVYPGPANRGPTSASNLLPNAVYKQSENNEWEESDPSYARITSSTLSETSESVTAGHSESQDRNSSSWFADSSDNEDASEDTSNTQPTLTSTGSTAADSAIDVSEEAHEPKRPSITTIDYRKQQQEEKTVVSVDSEVETELDNFSKMTLQPRPRPRITVIQQRGKTTTIPANKPLLCVFCDEPFEEDCRNLLPHLRQHLDMFRGKHTCVTCNIGFVHKADLEKHILSANIVRHCGFSFDHKDPCTGHHVPERDHLGAQLSDADRFRLCVQLGHWEQAQLRAYIVNVNELITRRNSRASASYSIEALFRRSRSSFSSFAVSVNTFGSAPCDVAQRGGMDINGPRALKGSMDIGGLKHRLKMMSLRDSTSHMRHTARKFPHVLRSGSINRSLYNAATSGDLQQIEEAVKLGGQPSAVVGGQSILSTASQFADVETVRLLISLGANIHSQCGTYGSALASAAHEGRQDIITLLLDDDAHVNGLGGKYGSALGAAVAGGHVEAARLLLARGAGVNAGDCVLGCPLSIAARSGSTSCVRLLTNHGANLNQSGGDEGCPLGFAVWHGQLETVRQLLTNGADINARGAKHGSPLCAAIVRIARREGNITMVELLLELGADANLQGEKGNPLRTAASNADVEAMAVVVKILLAYGADVHPTGSRGVNALQLAKRRRQHWMDKKPFIPEAASEGIDETIGYCYEVIRLLKEAGASDEERRSASGSGRRMT</sequence>
<evidence type="ECO:0000313" key="7">
    <source>
        <dbReference type="EMBL" id="KAK4542867.1"/>
    </source>
</evidence>
<evidence type="ECO:0000256" key="3">
    <source>
        <dbReference type="PROSITE-ProRule" id="PRU00023"/>
    </source>
</evidence>
<comment type="caution">
    <text evidence="7">The sequence shown here is derived from an EMBL/GenBank/DDBJ whole genome shotgun (WGS) entry which is preliminary data.</text>
</comment>
<feature type="compositionally biased region" description="Low complexity" evidence="5">
    <location>
        <begin position="222"/>
        <end position="234"/>
    </location>
</feature>
<keyword evidence="1" id="KW-0677">Repeat</keyword>
<dbReference type="PROSITE" id="PS50157">
    <property type="entry name" value="ZINC_FINGER_C2H2_2"/>
    <property type="match status" value="1"/>
</dbReference>
<proteinExistence type="predicted"/>
<name>A0AAV9JCB2_9PEZI</name>
<feature type="repeat" description="ANK" evidence="3">
    <location>
        <begin position="663"/>
        <end position="695"/>
    </location>
</feature>
<dbReference type="InterPro" id="IPR002110">
    <property type="entry name" value="Ankyrin_rpt"/>
</dbReference>
<dbReference type="GO" id="GO:0008270">
    <property type="term" value="F:zinc ion binding"/>
    <property type="evidence" value="ECO:0007669"/>
    <property type="project" value="UniProtKB-KW"/>
</dbReference>
<dbReference type="Gene3D" id="1.25.40.20">
    <property type="entry name" value="Ankyrin repeat-containing domain"/>
    <property type="match status" value="2"/>
</dbReference>
<evidence type="ECO:0000256" key="2">
    <source>
        <dbReference type="ARBA" id="ARBA00023043"/>
    </source>
</evidence>
<feature type="repeat" description="ANK" evidence="3">
    <location>
        <begin position="597"/>
        <end position="629"/>
    </location>
</feature>
<dbReference type="PANTHER" id="PTHR24198:SF165">
    <property type="entry name" value="ANKYRIN REPEAT-CONTAINING PROTEIN-RELATED"/>
    <property type="match status" value="1"/>
</dbReference>
<evidence type="ECO:0000256" key="5">
    <source>
        <dbReference type="SAM" id="MobiDB-lite"/>
    </source>
</evidence>
<keyword evidence="4" id="KW-0479">Metal-binding</keyword>
<dbReference type="EMBL" id="JAVFHQ010000037">
    <property type="protein sequence ID" value="KAK4542867.1"/>
    <property type="molecule type" value="Genomic_DNA"/>
</dbReference>
<feature type="repeat" description="ANK" evidence="3">
    <location>
        <begin position="799"/>
        <end position="835"/>
    </location>
</feature>
<dbReference type="Pfam" id="PF12796">
    <property type="entry name" value="Ank_2"/>
    <property type="match status" value="1"/>
</dbReference>
<accession>A0AAV9JCB2</accession>
<dbReference type="PROSITE" id="PS00028">
    <property type="entry name" value="ZINC_FINGER_C2H2_1"/>
    <property type="match status" value="2"/>
</dbReference>
<dbReference type="InterPro" id="IPR013087">
    <property type="entry name" value="Znf_C2H2_type"/>
</dbReference>
<dbReference type="SMART" id="SM00248">
    <property type="entry name" value="ANK"/>
    <property type="match status" value="7"/>
</dbReference>
<evidence type="ECO:0000259" key="6">
    <source>
        <dbReference type="PROSITE" id="PS50157"/>
    </source>
</evidence>
<evidence type="ECO:0000256" key="1">
    <source>
        <dbReference type="ARBA" id="ARBA00022737"/>
    </source>
</evidence>
<feature type="compositionally biased region" description="Basic and acidic residues" evidence="5">
    <location>
        <begin position="107"/>
        <end position="117"/>
    </location>
</feature>
<dbReference type="SMART" id="SM00355">
    <property type="entry name" value="ZnF_C2H2"/>
    <property type="match status" value="3"/>
</dbReference>
<dbReference type="PROSITE" id="PS50297">
    <property type="entry name" value="ANK_REP_REGION"/>
    <property type="match status" value="1"/>
</dbReference>
<feature type="repeat" description="ANK" evidence="3">
    <location>
        <begin position="729"/>
        <end position="761"/>
    </location>
</feature>